<name>A0ABM8QE08_9BACT</name>
<dbReference type="Pfam" id="PF07396">
    <property type="entry name" value="Porin_O_P"/>
    <property type="match status" value="1"/>
</dbReference>
<evidence type="ECO:0000256" key="1">
    <source>
        <dbReference type="SAM" id="MobiDB-lite"/>
    </source>
</evidence>
<accession>A0ABM8QE08</accession>
<protein>
    <recommendedName>
        <fullName evidence="5">Porin</fullName>
    </recommendedName>
</protein>
<reference evidence="3 4" key="1">
    <citation type="submission" date="2021-02" db="EMBL/GenBank/DDBJ databases">
        <authorList>
            <person name="Han P."/>
        </authorList>
    </citation>
    <scope>NUCLEOTIDE SEQUENCE [LARGE SCALE GENOMIC DNA]</scope>
    <source>
        <strain evidence="3">Candidatus Nitrospira sp. ZN2</strain>
    </source>
</reference>
<evidence type="ECO:0000313" key="4">
    <source>
        <dbReference type="Proteomes" id="UP000675880"/>
    </source>
</evidence>
<dbReference type="InterPro" id="IPR010870">
    <property type="entry name" value="Porin_O/P"/>
</dbReference>
<comment type="caution">
    <text evidence="3">The sequence shown here is derived from an EMBL/GenBank/DDBJ whole genome shotgun (WGS) entry which is preliminary data.</text>
</comment>
<evidence type="ECO:0008006" key="5">
    <source>
        <dbReference type="Google" id="ProtNLM"/>
    </source>
</evidence>
<dbReference type="SUPFAM" id="SSF56935">
    <property type="entry name" value="Porins"/>
    <property type="match status" value="1"/>
</dbReference>
<keyword evidence="4" id="KW-1185">Reference proteome</keyword>
<proteinExistence type="predicted"/>
<evidence type="ECO:0000313" key="3">
    <source>
        <dbReference type="EMBL" id="CAE6692258.1"/>
    </source>
</evidence>
<dbReference type="EMBL" id="CAJNBJ010000001">
    <property type="protein sequence ID" value="CAE6692258.1"/>
    <property type="molecule type" value="Genomic_DNA"/>
</dbReference>
<organism evidence="3 4">
    <name type="scientific">Nitrospira defluvii</name>
    <dbReference type="NCBI Taxonomy" id="330214"/>
    <lineage>
        <taxon>Bacteria</taxon>
        <taxon>Pseudomonadati</taxon>
        <taxon>Nitrospirota</taxon>
        <taxon>Nitrospiria</taxon>
        <taxon>Nitrospirales</taxon>
        <taxon>Nitrospiraceae</taxon>
        <taxon>Nitrospira</taxon>
    </lineage>
</organism>
<dbReference type="InterPro" id="IPR023614">
    <property type="entry name" value="Porin_dom_sf"/>
</dbReference>
<gene>
    <name evidence="3" type="ORF">NSPZN2_10279</name>
</gene>
<sequence length="482" mass="52439">MKMRAFLGAFLLVGLSAMPALAENMTPEDIKKLVDEAVEQRLKEHERREGGMQQGQTEPGSAPQYPVATGPMTDIRVGRPGEEKIPLGFGSTGSGKLLYAKPFLSAPKATVGGYADVMYNSLSRQNLDNPSRNSFGQQRLVPFIYADITDHIKFATEIEIERGGQNAPQSGDGSMQIEFAQLDYLIDESINLRAGILLMPVGKFNLLHDSPLNDLVDRPMVSRIVIPSTWFEAGAGIYGTLYPSSRSKLDYEVYAVNGMSQTAGGITDLGVRSARGSVSRDRDDNKAVVGRVAFSPMLGIEIAGSGYHGAYKPAAGAVGAGYIDMFALDWTLQKGPFEIIGESAWTRISNNNATGVANRAIGPAGMQGYYVQGNYHFMPEFLKKWAPSRFTDASTFTAVVRWEQVNTDTDDRTKQNALGGQRKLERLTLGLNFRPIEDTVIKFDWQFNTQKDAKGLVAAGDLGTAGSPMNGNGFLIQAATYF</sequence>
<dbReference type="Proteomes" id="UP000675880">
    <property type="component" value="Unassembled WGS sequence"/>
</dbReference>
<dbReference type="Gene3D" id="2.40.160.10">
    <property type="entry name" value="Porin"/>
    <property type="match status" value="1"/>
</dbReference>
<feature type="signal peptide" evidence="2">
    <location>
        <begin position="1"/>
        <end position="22"/>
    </location>
</feature>
<evidence type="ECO:0000256" key="2">
    <source>
        <dbReference type="SAM" id="SignalP"/>
    </source>
</evidence>
<feature type="region of interest" description="Disordered" evidence="1">
    <location>
        <begin position="42"/>
        <end position="66"/>
    </location>
</feature>
<feature type="chain" id="PRO_5045278911" description="Porin" evidence="2">
    <location>
        <begin position="23"/>
        <end position="482"/>
    </location>
</feature>
<dbReference type="RefSeq" id="WP_213040189.1">
    <property type="nucleotide sequence ID" value="NZ_CAJNBJ010000001.1"/>
</dbReference>
<keyword evidence="2" id="KW-0732">Signal</keyword>